<protein>
    <submittedName>
        <fullName evidence="5">SH2 domain-containing protein</fullName>
    </submittedName>
</protein>
<dbReference type="EMBL" id="UYWX01020293">
    <property type="protein sequence ID" value="VDM30249.1"/>
    <property type="molecule type" value="Genomic_DNA"/>
</dbReference>
<dbReference type="Proteomes" id="UP000274429">
    <property type="component" value="Unassembled WGS sequence"/>
</dbReference>
<keyword evidence="4" id="KW-1185">Reference proteome</keyword>
<evidence type="ECO:0000313" key="5">
    <source>
        <dbReference type="WBParaSite" id="TTAC_0000611601-mRNA-1"/>
    </source>
</evidence>
<name>A0A158RDU7_HYDTA</name>
<feature type="coiled-coil region" evidence="1">
    <location>
        <begin position="792"/>
        <end position="826"/>
    </location>
</feature>
<keyword evidence="1" id="KW-0175">Coiled coil</keyword>
<feature type="region of interest" description="Disordered" evidence="2">
    <location>
        <begin position="54"/>
        <end position="76"/>
    </location>
</feature>
<evidence type="ECO:0000313" key="4">
    <source>
        <dbReference type="Proteomes" id="UP000274429"/>
    </source>
</evidence>
<feature type="region of interest" description="Disordered" evidence="2">
    <location>
        <begin position="155"/>
        <end position="174"/>
    </location>
</feature>
<sequence>MQRSTRGDYCVANVEGGATRPTAISKVYSSPVSPVRQNSTAFSAALQQRLVNSPSGSFVTSVPSPTSKPDRSFPRSSIKQVTTLLPSTPPPPEGPLSLPSTVFASSFFHATSPKVRYDTQRPTDLETIWHSRSFPDHSSLDQSTRPQVGFNDSLTVFPNTASPTSPRQGDFRWTPSGYVMEAQSEPLKRRNSRPNDFPHVSSISTTAGNMYSQISAMTKLKPRGPRSPTKRTPFLRRGSNVDSSGTTFQMYVNGVEQSDLRSKSDAIKRRLLQDYELNRQKEPEFDEVVHTSTTSSYPVPPYFKELIMDYRGNSSVASRVVPGGGSGGGGFNDYSSGSISTVTSPTNARTSIRSTEQPSPNSVIEELQGRFQNSPRSREKRPILKNASVNADYITPMNQRRIATTSTATAALTSRPHHRSELVLPTTTTSSSEQPLRSINTASTVRLDPDPNGTLRATEGSSYRGGPSFRRLQTLYGTTISQKRFPSDNALDMTYLEGKPQACLLTWLLLTVLLNSGAEPKIVMRLNYVYLGACHLLQIGTQQPNSLLPQFYVSGRKAGTVKIQVRSRSEQTSPTSGPPSSPRQAFRVASVGNGGGSTFEDRVRSEQIILPQTAPVPPQVIRRNPKASSSVDGPQGEDEEALVLPSVREIIRQVEEMTLKNSSTHNSTTSLSRRQHHPHQQSANPGPTQHVSRSVVRPTNADQHGSAANRSQSASSILTNGGSLPRLINHDGVYHGSSSNFSDSYNDSLGKGVGWLTLAFHVARKGEQITNLPQDYQKNGCLASSLCIVFLLFQLLEAFLEQRREIQRLRKEMVDKDRLIATLEKDIHLYEPWR</sequence>
<accession>A0A158RDU7</accession>
<reference evidence="5" key="1">
    <citation type="submission" date="2016-04" db="UniProtKB">
        <authorList>
            <consortium name="WormBaseParasite"/>
        </authorList>
    </citation>
    <scope>IDENTIFICATION</scope>
</reference>
<evidence type="ECO:0000256" key="2">
    <source>
        <dbReference type="SAM" id="MobiDB-lite"/>
    </source>
</evidence>
<feature type="region of interest" description="Disordered" evidence="2">
    <location>
        <begin position="216"/>
        <end position="242"/>
    </location>
</feature>
<feature type="compositionally biased region" description="Polar residues" evidence="2">
    <location>
        <begin position="339"/>
        <end position="362"/>
    </location>
</feature>
<organism evidence="5">
    <name type="scientific">Hydatigena taeniaeformis</name>
    <name type="common">Feline tapeworm</name>
    <name type="synonym">Taenia taeniaeformis</name>
    <dbReference type="NCBI Taxonomy" id="6205"/>
    <lineage>
        <taxon>Eukaryota</taxon>
        <taxon>Metazoa</taxon>
        <taxon>Spiralia</taxon>
        <taxon>Lophotrochozoa</taxon>
        <taxon>Platyhelminthes</taxon>
        <taxon>Cestoda</taxon>
        <taxon>Eucestoda</taxon>
        <taxon>Cyclophyllidea</taxon>
        <taxon>Taeniidae</taxon>
        <taxon>Hydatigera</taxon>
    </lineage>
</organism>
<proteinExistence type="predicted"/>
<feature type="region of interest" description="Disordered" evidence="2">
    <location>
        <begin position="443"/>
        <end position="464"/>
    </location>
</feature>
<reference evidence="3 4" key="2">
    <citation type="submission" date="2018-11" db="EMBL/GenBank/DDBJ databases">
        <authorList>
            <consortium name="Pathogen Informatics"/>
        </authorList>
    </citation>
    <scope>NUCLEOTIDE SEQUENCE [LARGE SCALE GENOMIC DNA]</scope>
</reference>
<feature type="compositionally biased region" description="Polar residues" evidence="2">
    <location>
        <begin position="700"/>
        <end position="719"/>
    </location>
</feature>
<gene>
    <name evidence="3" type="ORF">TTAC_LOCUS6101</name>
</gene>
<feature type="region of interest" description="Disordered" evidence="2">
    <location>
        <begin position="611"/>
        <end position="641"/>
    </location>
</feature>
<feature type="compositionally biased region" description="Polar residues" evidence="2">
    <location>
        <begin position="54"/>
        <end position="67"/>
    </location>
</feature>
<dbReference type="WBParaSite" id="TTAC_0000611601-mRNA-1">
    <property type="protein sequence ID" value="TTAC_0000611601-mRNA-1"/>
    <property type="gene ID" value="TTAC_0000611601"/>
</dbReference>
<feature type="region of interest" description="Disordered" evidence="2">
    <location>
        <begin position="330"/>
        <end position="362"/>
    </location>
</feature>
<feature type="compositionally biased region" description="Low complexity" evidence="2">
    <location>
        <begin position="659"/>
        <end position="672"/>
    </location>
</feature>
<feature type="region of interest" description="Disordered" evidence="2">
    <location>
        <begin position="566"/>
        <end position="598"/>
    </location>
</feature>
<feature type="compositionally biased region" description="Polar residues" evidence="2">
    <location>
        <begin position="680"/>
        <end position="692"/>
    </location>
</feature>
<evidence type="ECO:0000256" key="1">
    <source>
        <dbReference type="SAM" id="Coils"/>
    </source>
</evidence>
<dbReference type="AlphaFoldDB" id="A0A158RDU7"/>
<feature type="region of interest" description="Disordered" evidence="2">
    <location>
        <begin position="185"/>
        <end position="204"/>
    </location>
</feature>
<feature type="region of interest" description="Disordered" evidence="2">
    <location>
        <begin position="656"/>
        <end position="719"/>
    </location>
</feature>
<evidence type="ECO:0000313" key="3">
    <source>
        <dbReference type="EMBL" id="VDM30249.1"/>
    </source>
</evidence>
<dbReference type="OrthoDB" id="6236174at2759"/>
<feature type="compositionally biased region" description="Polar residues" evidence="2">
    <location>
        <begin position="155"/>
        <end position="167"/>
    </location>
</feature>